<dbReference type="Pfam" id="PF25398">
    <property type="entry name" value="CUX1_N"/>
    <property type="match status" value="1"/>
</dbReference>
<dbReference type="AlphaFoldDB" id="A0A9Q1K0U5"/>
<sequence>MKNEKWRKREKVCTRLVGTPSMTSNALSELMNCNCRHFSAQEKWRRDPQWRWVGVEAMKLLRDLEDEDLKLRRASNCGKNQKNSQKNRRKLTESSRDFKKASPEEKVGLFNSLLKEEVDNLTKRAKFAENAFPNIYQKLYEAPDPYPALASIPELDTKISELESENRKMKVELEEFKAEAAYEK</sequence>
<dbReference type="PANTHER" id="PTHR14043">
    <property type="entry name" value="CCAAT DISPLACEMENT PROTEIN-RELATED"/>
    <property type="match status" value="1"/>
</dbReference>
<proteinExistence type="predicted"/>
<evidence type="ECO:0000256" key="1">
    <source>
        <dbReference type="ARBA" id="ARBA00023054"/>
    </source>
</evidence>
<organism evidence="5 6">
    <name type="scientific">Carnegiea gigantea</name>
    <dbReference type="NCBI Taxonomy" id="171969"/>
    <lineage>
        <taxon>Eukaryota</taxon>
        <taxon>Viridiplantae</taxon>
        <taxon>Streptophyta</taxon>
        <taxon>Embryophyta</taxon>
        <taxon>Tracheophyta</taxon>
        <taxon>Spermatophyta</taxon>
        <taxon>Magnoliopsida</taxon>
        <taxon>eudicotyledons</taxon>
        <taxon>Gunneridae</taxon>
        <taxon>Pentapetalae</taxon>
        <taxon>Caryophyllales</taxon>
        <taxon>Cactineae</taxon>
        <taxon>Cactaceae</taxon>
        <taxon>Cactoideae</taxon>
        <taxon>Echinocereeae</taxon>
        <taxon>Carnegiea</taxon>
    </lineage>
</organism>
<feature type="domain" description="Cux N-terminal" evidence="4">
    <location>
        <begin position="73"/>
        <end position="153"/>
    </location>
</feature>
<accession>A0A9Q1K0U5</accession>
<name>A0A9Q1K0U5_9CARY</name>
<feature type="coiled-coil region" evidence="2">
    <location>
        <begin position="111"/>
        <end position="179"/>
    </location>
</feature>
<evidence type="ECO:0000259" key="4">
    <source>
        <dbReference type="Pfam" id="PF25398"/>
    </source>
</evidence>
<keyword evidence="6" id="KW-1185">Reference proteome</keyword>
<keyword evidence="1 2" id="KW-0175">Coiled coil</keyword>
<dbReference type="PANTHER" id="PTHR14043:SF2">
    <property type="entry name" value="HOMEOBOX PROTEIN CUT"/>
    <property type="match status" value="1"/>
</dbReference>
<comment type="caution">
    <text evidence="5">The sequence shown here is derived from an EMBL/GenBank/DDBJ whole genome shotgun (WGS) entry which is preliminary data.</text>
</comment>
<evidence type="ECO:0000313" key="6">
    <source>
        <dbReference type="Proteomes" id="UP001153076"/>
    </source>
</evidence>
<dbReference type="OrthoDB" id="10257567at2759"/>
<feature type="region of interest" description="Disordered" evidence="3">
    <location>
        <begin position="76"/>
        <end position="101"/>
    </location>
</feature>
<evidence type="ECO:0000313" key="5">
    <source>
        <dbReference type="EMBL" id="KAJ8434395.1"/>
    </source>
</evidence>
<reference evidence="5" key="1">
    <citation type="submission" date="2022-04" db="EMBL/GenBank/DDBJ databases">
        <title>Carnegiea gigantea Genome sequencing and assembly v2.</title>
        <authorList>
            <person name="Copetti D."/>
            <person name="Sanderson M.J."/>
            <person name="Burquez A."/>
            <person name="Wojciechowski M.F."/>
        </authorList>
    </citation>
    <scope>NUCLEOTIDE SEQUENCE</scope>
    <source>
        <strain evidence="5">SGP5-SGP5p</strain>
        <tissue evidence="5">Aerial part</tissue>
    </source>
</reference>
<dbReference type="InterPro" id="IPR057476">
    <property type="entry name" value="Cux_N"/>
</dbReference>
<evidence type="ECO:0000256" key="3">
    <source>
        <dbReference type="SAM" id="MobiDB-lite"/>
    </source>
</evidence>
<feature type="compositionally biased region" description="Basic and acidic residues" evidence="3">
    <location>
        <begin position="90"/>
        <end position="101"/>
    </location>
</feature>
<evidence type="ECO:0000256" key="2">
    <source>
        <dbReference type="SAM" id="Coils"/>
    </source>
</evidence>
<protein>
    <recommendedName>
        <fullName evidence="4">Cux N-terminal domain-containing protein</fullName>
    </recommendedName>
</protein>
<dbReference type="EMBL" id="JAKOGI010000480">
    <property type="protein sequence ID" value="KAJ8434395.1"/>
    <property type="molecule type" value="Genomic_DNA"/>
</dbReference>
<dbReference type="Proteomes" id="UP001153076">
    <property type="component" value="Unassembled WGS sequence"/>
</dbReference>
<gene>
    <name evidence="5" type="ORF">Cgig2_014242</name>
</gene>